<accession>I2NTN6</accession>
<comment type="caution">
    <text evidence="1">The sequence shown here is derived from an EMBL/GenBank/DDBJ whole genome shotgun (WGS) entry which is preliminary data.</text>
</comment>
<dbReference type="Proteomes" id="UP000004473">
    <property type="component" value="Unassembled WGS sequence"/>
</dbReference>
<proteinExistence type="predicted"/>
<dbReference type="PATRIC" id="fig|1095748.3.peg.1123"/>
<dbReference type="AlphaFoldDB" id="I2NTN6"/>
<evidence type="ECO:0000313" key="1">
    <source>
        <dbReference type="EMBL" id="EIG29197.1"/>
    </source>
</evidence>
<reference evidence="1 2" key="1">
    <citation type="submission" date="2012-04" db="EMBL/GenBank/DDBJ databases">
        <authorList>
            <person name="Harkins D.M."/>
            <person name="Madupu R."/>
            <person name="Durkin A.S."/>
            <person name="Torralba M."/>
            <person name="Methe B."/>
            <person name="Sutton G.G."/>
            <person name="Nelson K.E."/>
        </authorList>
    </citation>
    <scope>NUCLEOTIDE SEQUENCE [LARGE SCALE GENOMIC DNA]</scope>
    <source>
        <strain evidence="1 2">VK64</strain>
    </source>
</reference>
<protein>
    <submittedName>
        <fullName evidence="1">Uncharacterized protein</fullName>
    </submittedName>
</protein>
<gene>
    <name evidence="1" type="ORF">HMPREF1051_2467</name>
</gene>
<organism evidence="1 2">
    <name type="scientific">Neisseria sicca VK64</name>
    <dbReference type="NCBI Taxonomy" id="1095748"/>
    <lineage>
        <taxon>Bacteria</taxon>
        <taxon>Pseudomonadati</taxon>
        <taxon>Pseudomonadota</taxon>
        <taxon>Betaproteobacteria</taxon>
        <taxon>Neisseriales</taxon>
        <taxon>Neisseriaceae</taxon>
        <taxon>Neisseria</taxon>
    </lineage>
</organism>
<sequence length="43" mass="5042">MADAGYIAFCITHVKRPFGQSVDKWHTVLLENYKMASQRRLKM</sequence>
<dbReference type="EMBL" id="AJMT01000085">
    <property type="protein sequence ID" value="EIG29197.1"/>
    <property type="molecule type" value="Genomic_DNA"/>
</dbReference>
<name>I2NTN6_NEISI</name>
<evidence type="ECO:0000313" key="2">
    <source>
        <dbReference type="Proteomes" id="UP000004473"/>
    </source>
</evidence>